<dbReference type="InterPro" id="IPR036388">
    <property type="entry name" value="WH-like_DNA-bd_sf"/>
</dbReference>
<organism evidence="18 19">
    <name type="scientific">Callosobruchus maculatus</name>
    <name type="common">Southern cowpea weevil</name>
    <name type="synonym">Pulse bruchid</name>
    <dbReference type="NCBI Taxonomy" id="64391"/>
    <lineage>
        <taxon>Eukaryota</taxon>
        <taxon>Metazoa</taxon>
        <taxon>Ecdysozoa</taxon>
        <taxon>Arthropoda</taxon>
        <taxon>Hexapoda</taxon>
        <taxon>Insecta</taxon>
        <taxon>Pterygota</taxon>
        <taxon>Neoptera</taxon>
        <taxon>Endopterygota</taxon>
        <taxon>Coleoptera</taxon>
        <taxon>Polyphaga</taxon>
        <taxon>Cucujiformia</taxon>
        <taxon>Chrysomeloidea</taxon>
        <taxon>Chrysomelidae</taxon>
        <taxon>Bruchinae</taxon>
        <taxon>Bruchini</taxon>
        <taxon>Callosobruchus</taxon>
    </lineage>
</organism>
<evidence type="ECO:0000313" key="19">
    <source>
        <dbReference type="Proteomes" id="UP000410492"/>
    </source>
</evidence>
<keyword evidence="7" id="KW-0805">Transcription regulation</keyword>
<dbReference type="InterPro" id="IPR001005">
    <property type="entry name" value="SANT/Myb"/>
</dbReference>
<evidence type="ECO:0000256" key="8">
    <source>
        <dbReference type="ARBA" id="ARBA00023049"/>
    </source>
</evidence>
<evidence type="ECO:0000256" key="13">
    <source>
        <dbReference type="ARBA" id="ARBA00061577"/>
    </source>
</evidence>
<evidence type="ECO:0000259" key="15">
    <source>
        <dbReference type="PROSITE" id="PS50249"/>
    </source>
</evidence>
<evidence type="ECO:0000256" key="11">
    <source>
        <dbReference type="ARBA" id="ARBA00023242"/>
    </source>
</evidence>
<dbReference type="PROSITE" id="PS50934">
    <property type="entry name" value="SWIRM"/>
    <property type="match status" value="1"/>
</dbReference>
<dbReference type="InterPro" id="IPR000555">
    <property type="entry name" value="JAMM/MPN+_dom"/>
</dbReference>
<dbReference type="GO" id="GO:0008237">
    <property type="term" value="F:metallopeptidase activity"/>
    <property type="evidence" value="ECO:0007669"/>
    <property type="project" value="UniProtKB-KW"/>
</dbReference>
<dbReference type="SMART" id="SM00717">
    <property type="entry name" value="SANT"/>
    <property type="match status" value="1"/>
</dbReference>
<dbReference type="Pfam" id="PF01398">
    <property type="entry name" value="JAB"/>
    <property type="match status" value="1"/>
</dbReference>
<accession>A0A653C3S6</accession>
<feature type="domain" description="SWIRM" evidence="16">
    <location>
        <begin position="365"/>
        <end position="462"/>
    </location>
</feature>
<dbReference type="FunFam" id="1.10.10.10:FF:000020">
    <property type="entry name" value="SWI/SNF complex subunit SMARCC2 isoform c"/>
    <property type="match status" value="1"/>
</dbReference>
<comment type="subcellular location">
    <subcellularLocation>
        <location evidence="1">Nucleus</location>
    </subcellularLocation>
</comment>
<name>A0A653C3S6_CALMS</name>
<evidence type="ECO:0000256" key="3">
    <source>
        <dbReference type="ARBA" id="ARBA00022670"/>
    </source>
</evidence>
<dbReference type="Gene3D" id="3.40.140.10">
    <property type="entry name" value="Cytidine Deaminase, domain 2"/>
    <property type="match status" value="1"/>
</dbReference>
<dbReference type="InterPro" id="IPR037518">
    <property type="entry name" value="MPN"/>
</dbReference>
<evidence type="ECO:0000313" key="18">
    <source>
        <dbReference type="EMBL" id="VEN42501.1"/>
    </source>
</evidence>
<keyword evidence="6" id="KW-0862">Zinc</keyword>
<keyword evidence="8" id="KW-0482">Metalloprotease</keyword>
<dbReference type="CDD" id="cd00167">
    <property type="entry name" value="SANT"/>
    <property type="match status" value="1"/>
</dbReference>
<proteinExistence type="inferred from homology"/>
<keyword evidence="11" id="KW-0539">Nucleus</keyword>
<keyword evidence="9" id="KW-0238">DNA-binding</keyword>
<dbReference type="AlphaFoldDB" id="A0A653C3S6"/>
<dbReference type="GO" id="GO:0006508">
    <property type="term" value="P:proteolysis"/>
    <property type="evidence" value="ECO:0007669"/>
    <property type="project" value="UniProtKB-KW"/>
</dbReference>
<evidence type="ECO:0000256" key="10">
    <source>
        <dbReference type="ARBA" id="ARBA00023163"/>
    </source>
</evidence>
<keyword evidence="19" id="KW-1185">Reference proteome</keyword>
<dbReference type="GO" id="GO:0046872">
    <property type="term" value="F:metal ion binding"/>
    <property type="evidence" value="ECO:0007669"/>
    <property type="project" value="UniProtKB-KW"/>
</dbReference>
<dbReference type="FunFam" id="3.40.140.10:FF:000053">
    <property type="entry name" value="MPN domain-containing protein CG4751"/>
    <property type="match status" value="1"/>
</dbReference>
<dbReference type="SUPFAM" id="SSF46689">
    <property type="entry name" value="Homeodomain-like"/>
    <property type="match status" value="2"/>
</dbReference>
<evidence type="ECO:0000256" key="2">
    <source>
        <dbReference type="ARBA" id="ARBA00007194"/>
    </source>
</evidence>
<evidence type="ECO:0000256" key="4">
    <source>
        <dbReference type="ARBA" id="ARBA00022723"/>
    </source>
</evidence>
<evidence type="ECO:0000259" key="17">
    <source>
        <dbReference type="PROSITE" id="PS51293"/>
    </source>
</evidence>
<keyword evidence="10" id="KW-0804">Transcription</keyword>
<gene>
    <name evidence="18" type="ORF">CALMAC_LOCUS5965</name>
</gene>
<feature type="compositionally biased region" description="Acidic residues" evidence="14">
    <location>
        <begin position="292"/>
        <end position="303"/>
    </location>
</feature>
<evidence type="ECO:0000256" key="6">
    <source>
        <dbReference type="ARBA" id="ARBA00022833"/>
    </source>
</evidence>
<comment type="similarity">
    <text evidence="13">Belongs to the peptidase M67 family.</text>
</comment>
<dbReference type="Pfam" id="PF04433">
    <property type="entry name" value="SWIRM"/>
    <property type="match status" value="1"/>
</dbReference>
<feature type="domain" description="SANT" evidence="17">
    <location>
        <begin position="90"/>
        <end position="141"/>
    </location>
</feature>
<comment type="similarity">
    <text evidence="2">Belongs to the peptidase M67A family. MYSM1 subfamily.</text>
</comment>
<reference evidence="18 19" key="1">
    <citation type="submission" date="2019-01" db="EMBL/GenBank/DDBJ databases">
        <authorList>
            <person name="Sayadi A."/>
        </authorList>
    </citation>
    <scope>NUCLEOTIDE SEQUENCE [LARGE SCALE GENOMIC DNA]</scope>
</reference>
<evidence type="ECO:0000256" key="5">
    <source>
        <dbReference type="ARBA" id="ARBA00022801"/>
    </source>
</evidence>
<dbReference type="PROSITE" id="PS51293">
    <property type="entry name" value="SANT"/>
    <property type="match status" value="1"/>
</dbReference>
<dbReference type="GO" id="GO:0005634">
    <property type="term" value="C:nucleus"/>
    <property type="evidence" value="ECO:0007669"/>
    <property type="project" value="UniProtKB-SubCell"/>
</dbReference>
<dbReference type="GO" id="GO:0003677">
    <property type="term" value="F:DNA binding"/>
    <property type="evidence" value="ECO:0007669"/>
    <property type="project" value="UniProtKB-KW"/>
</dbReference>
<dbReference type="SUPFAM" id="SSF102712">
    <property type="entry name" value="JAB1/MPN domain"/>
    <property type="match status" value="1"/>
</dbReference>
<keyword evidence="3" id="KW-0645">Protease</keyword>
<dbReference type="InterPro" id="IPR050242">
    <property type="entry name" value="JAMM_MPN+_peptidase_M67A"/>
</dbReference>
<feature type="compositionally biased region" description="Polar residues" evidence="14">
    <location>
        <begin position="306"/>
        <end position="321"/>
    </location>
</feature>
<sequence>MLFTSALGSTCTIFMGACYFGKYDPSDALVSQNADILNCDFTIHPQWLLDKPSANPDNWYNSNNLSMSLLEKTQLDNDNLGHMSTENSITDESGWTEKEKNLLERGIEIFGKSNVRLAQFIGSKTPSEVRYYMKNFYIENHSTERRISDGFVGDVASSQLVDDVLEDNQIPASMEEVIAAVSTAKPTVSSQSQKPFKKKTYQANYQAAPFRAKTRIASGSSVKMKNKKIKDMKPKNKTPKIKYKFRQEMNMNKDDQIIIHNADTTKGSDVVVPLCEGEEIIILKKADESESDVDVDVEISDDESPSKSTVSIAKASRNNLTFDEAPEKPDLPIDNINKTSDSQEQKPDIDLTKLDSSTTKQLTSLDEPQYELIIDEDSISQLEKVIHNDYFQGKIKTPERYMYIRNNILKNWRSIKPKYLSKTTCRASLKKTGDVNSIGRIHTYLEQIGAINYGCEQVVYARPLSNLIYVPLTSKEKNEKKTTAPRVPTELGARQRMKNKKYTNDGEGGCTLTHDERGQIVNTTVVNEEPKQKLYIKRPTIKLIYCRPFTVEKPQPFKVKMNLATLLTIDFHAHAWLTEVMGLVAGSWVPQENLLKITHYEPCLNIASSTTHCDMCPISQAEAADFIHKKRLDILGWFHSHPTFAPEPSQQDMDTQMVVQRWIGHGKPCIGVILSPFSLNGALIASPFRCLIVDQKENFEDQFVPYKFKVDIDSDTFELVPFLEDLKRVHKAGVGCSNERRVDFTKPYYKDSKLSFLDKYTTSVRMSLARSGTFDTKTCNEILQGISTVCD</sequence>
<evidence type="ECO:0000259" key="16">
    <source>
        <dbReference type="PROSITE" id="PS50934"/>
    </source>
</evidence>
<evidence type="ECO:0000256" key="1">
    <source>
        <dbReference type="ARBA" id="ARBA00004123"/>
    </source>
</evidence>
<dbReference type="InterPro" id="IPR017884">
    <property type="entry name" value="SANT_dom"/>
</dbReference>
<dbReference type="PANTHER" id="PTHR10410">
    <property type="entry name" value="EUKARYOTIC TRANSLATION INITIATION FACTOR 3 -RELATED"/>
    <property type="match status" value="1"/>
</dbReference>
<evidence type="ECO:0000256" key="9">
    <source>
        <dbReference type="ARBA" id="ARBA00023125"/>
    </source>
</evidence>
<feature type="domain" description="MPN" evidence="15">
    <location>
        <begin position="559"/>
        <end position="694"/>
    </location>
</feature>
<keyword evidence="5" id="KW-0378">Hydrolase</keyword>
<dbReference type="PROSITE" id="PS50249">
    <property type="entry name" value="MPN"/>
    <property type="match status" value="1"/>
</dbReference>
<evidence type="ECO:0000256" key="12">
    <source>
        <dbReference type="ARBA" id="ARBA00032256"/>
    </source>
</evidence>
<dbReference type="InterPro" id="IPR009057">
    <property type="entry name" value="Homeodomain-like_sf"/>
</dbReference>
<dbReference type="Gene3D" id="1.20.58.1880">
    <property type="match status" value="1"/>
</dbReference>
<keyword evidence="4" id="KW-0479">Metal-binding</keyword>
<dbReference type="OrthoDB" id="7464992at2759"/>
<protein>
    <recommendedName>
        <fullName evidence="12">Myb-like, SWIRM and MPN domain-containing protein 1</fullName>
    </recommendedName>
</protein>
<dbReference type="EMBL" id="CAACVG010006909">
    <property type="protein sequence ID" value="VEN42501.1"/>
    <property type="molecule type" value="Genomic_DNA"/>
</dbReference>
<evidence type="ECO:0000256" key="14">
    <source>
        <dbReference type="SAM" id="MobiDB-lite"/>
    </source>
</evidence>
<evidence type="ECO:0000256" key="7">
    <source>
        <dbReference type="ARBA" id="ARBA00023015"/>
    </source>
</evidence>
<dbReference type="Proteomes" id="UP000410492">
    <property type="component" value="Unassembled WGS sequence"/>
</dbReference>
<dbReference type="InterPro" id="IPR007526">
    <property type="entry name" value="SWIRM"/>
</dbReference>
<dbReference type="Gene3D" id="1.10.10.10">
    <property type="entry name" value="Winged helix-like DNA-binding domain superfamily/Winged helix DNA-binding domain"/>
    <property type="match status" value="1"/>
</dbReference>
<feature type="region of interest" description="Disordered" evidence="14">
    <location>
        <begin position="292"/>
        <end position="348"/>
    </location>
</feature>